<evidence type="ECO:0000256" key="23">
    <source>
        <dbReference type="SAM" id="MobiDB-lite"/>
    </source>
</evidence>
<dbReference type="InterPro" id="IPR003591">
    <property type="entry name" value="Leu-rich_rpt_typical-subtyp"/>
</dbReference>
<evidence type="ECO:0000256" key="9">
    <source>
        <dbReference type="ARBA" id="ARBA00022722"/>
    </source>
</evidence>
<dbReference type="SMART" id="SM00369">
    <property type="entry name" value="LRR_TYP"/>
    <property type="match status" value="3"/>
</dbReference>
<evidence type="ECO:0000256" key="8">
    <source>
        <dbReference type="ARBA" id="ARBA00022614"/>
    </source>
</evidence>
<feature type="region of interest" description="Disordered" evidence="23">
    <location>
        <begin position="527"/>
        <end position="554"/>
    </location>
</feature>
<dbReference type="CDD" id="cd09097">
    <property type="entry name" value="Deadenylase_CCR4"/>
    <property type="match status" value="1"/>
</dbReference>
<feature type="domain" description="Endonuclease/exonuclease/phosphatase" evidence="24">
    <location>
        <begin position="341"/>
        <end position="658"/>
    </location>
</feature>
<dbReference type="AlphaFoldDB" id="A0AAD6YIZ4"/>
<keyword evidence="13" id="KW-0269">Exonuclease</keyword>
<comment type="catalytic activity">
    <reaction evidence="1">
        <text>Exonucleolytic cleavage of poly(A) to 5'-AMP.</text>
        <dbReference type="EC" id="3.1.13.4"/>
    </reaction>
</comment>
<dbReference type="EMBL" id="JARJCW010000013">
    <property type="protein sequence ID" value="KAJ7217721.1"/>
    <property type="molecule type" value="Genomic_DNA"/>
</dbReference>
<feature type="region of interest" description="Disordered" evidence="23">
    <location>
        <begin position="1"/>
        <end position="93"/>
    </location>
</feature>
<protein>
    <recommendedName>
        <fullName evidence="19">CCR4-Not complex 3'-5'-exoribonuclease subunit Ccr4</fullName>
        <ecNumber evidence="6">3.1.13.4</ecNumber>
    </recommendedName>
    <alternativeName>
        <fullName evidence="20">Carbon catabolite repressor protein 4</fullName>
    </alternativeName>
    <alternativeName>
        <fullName evidence="21">Cytoplasmic deadenylase</fullName>
    </alternativeName>
    <alternativeName>
        <fullName evidence="22">Glucose-repressible alcohol dehydrogenase transcriptional effector</fullName>
    </alternativeName>
</protein>
<evidence type="ECO:0000256" key="16">
    <source>
        <dbReference type="ARBA" id="ARBA00023015"/>
    </source>
</evidence>
<dbReference type="Gene3D" id="3.80.10.10">
    <property type="entry name" value="Ribonuclease Inhibitor"/>
    <property type="match status" value="1"/>
</dbReference>
<dbReference type="SUPFAM" id="SSF56219">
    <property type="entry name" value="DNase I-like"/>
    <property type="match status" value="1"/>
</dbReference>
<dbReference type="InterPro" id="IPR005135">
    <property type="entry name" value="Endo/exonuclease/phosphatase"/>
</dbReference>
<accession>A0AAD6YIZ4</accession>
<comment type="subcellular location">
    <subcellularLocation>
        <location evidence="4">Cytoplasm</location>
    </subcellularLocation>
    <subcellularLocation>
        <location evidence="3">Nucleus</location>
    </subcellularLocation>
</comment>
<evidence type="ECO:0000256" key="22">
    <source>
        <dbReference type="ARBA" id="ARBA00033317"/>
    </source>
</evidence>
<dbReference type="GO" id="GO:0005737">
    <property type="term" value="C:cytoplasm"/>
    <property type="evidence" value="ECO:0007669"/>
    <property type="project" value="UniProtKB-SubCell"/>
</dbReference>
<evidence type="ECO:0000256" key="14">
    <source>
        <dbReference type="ARBA" id="ARBA00022842"/>
    </source>
</evidence>
<comment type="cofactor">
    <cofactor evidence="2">
        <name>Mg(2+)</name>
        <dbReference type="ChEBI" id="CHEBI:18420"/>
    </cofactor>
</comment>
<keyword evidence="16" id="KW-0805">Transcription regulation</keyword>
<keyword evidence="12" id="KW-0378">Hydrolase</keyword>
<organism evidence="25 26">
    <name type="scientific">Mycena pura</name>
    <dbReference type="NCBI Taxonomy" id="153505"/>
    <lineage>
        <taxon>Eukaryota</taxon>
        <taxon>Fungi</taxon>
        <taxon>Dikarya</taxon>
        <taxon>Basidiomycota</taxon>
        <taxon>Agaricomycotina</taxon>
        <taxon>Agaricomycetes</taxon>
        <taxon>Agaricomycetidae</taxon>
        <taxon>Agaricales</taxon>
        <taxon>Marasmiineae</taxon>
        <taxon>Mycenaceae</taxon>
        <taxon>Mycena</taxon>
    </lineage>
</organism>
<dbReference type="PANTHER" id="PTHR12121">
    <property type="entry name" value="CARBON CATABOLITE REPRESSOR PROTEIN 4"/>
    <property type="match status" value="1"/>
</dbReference>
<dbReference type="GO" id="GO:0005634">
    <property type="term" value="C:nucleus"/>
    <property type="evidence" value="ECO:0007669"/>
    <property type="project" value="UniProtKB-SubCell"/>
</dbReference>
<dbReference type="GO" id="GO:0003723">
    <property type="term" value="F:RNA binding"/>
    <property type="evidence" value="ECO:0007669"/>
    <property type="project" value="UniProtKB-KW"/>
</dbReference>
<evidence type="ECO:0000256" key="6">
    <source>
        <dbReference type="ARBA" id="ARBA00012161"/>
    </source>
</evidence>
<keyword evidence="7" id="KW-0963">Cytoplasm</keyword>
<dbReference type="Pfam" id="PF03372">
    <property type="entry name" value="Exo_endo_phos"/>
    <property type="match status" value="1"/>
</dbReference>
<dbReference type="GO" id="GO:0004535">
    <property type="term" value="F:poly(A)-specific ribonuclease activity"/>
    <property type="evidence" value="ECO:0007669"/>
    <property type="project" value="UniProtKB-EC"/>
</dbReference>
<evidence type="ECO:0000256" key="19">
    <source>
        <dbReference type="ARBA" id="ARBA00023475"/>
    </source>
</evidence>
<dbReference type="Pfam" id="PF13855">
    <property type="entry name" value="LRR_8"/>
    <property type="match status" value="1"/>
</dbReference>
<name>A0AAD6YIZ4_9AGAR</name>
<gene>
    <name evidence="25" type="ORF">GGX14DRAFT_437992</name>
</gene>
<dbReference type="InterPro" id="IPR032675">
    <property type="entry name" value="LRR_dom_sf"/>
</dbReference>
<dbReference type="PROSITE" id="PS51450">
    <property type="entry name" value="LRR"/>
    <property type="match status" value="2"/>
</dbReference>
<evidence type="ECO:0000256" key="12">
    <source>
        <dbReference type="ARBA" id="ARBA00022801"/>
    </source>
</evidence>
<evidence type="ECO:0000313" key="25">
    <source>
        <dbReference type="EMBL" id="KAJ7217721.1"/>
    </source>
</evidence>
<keyword evidence="15" id="KW-0694">RNA-binding</keyword>
<keyword evidence="9" id="KW-0540">Nuclease</keyword>
<keyword evidence="18" id="KW-0539">Nucleus</keyword>
<keyword evidence="10" id="KW-0479">Metal-binding</keyword>
<dbReference type="Proteomes" id="UP001219525">
    <property type="component" value="Unassembled WGS sequence"/>
</dbReference>
<dbReference type="InterPro" id="IPR036691">
    <property type="entry name" value="Endo/exonu/phosph_ase_sf"/>
</dbReference>
<evidence type="ECO:0000256" key="5">
    <source>
        <dbReference type="ARBA" id="ARBA00010774"/>
    </source>
</evidence>
<dbReference type="InterPro" id="IPR001611">
    <property type="entry name" value="Leu-rich_rpt"/>
</dbReference>
<sequence>MYYPQQSPGMSQKLPAHHDQSNVNVNPWNRQHLGVGVNPQSQPPPTSPGYTMYTNGAIMQHPHMPPMQHHHHQNSLGHYPSPPNLQQQSPVTQPISTHWQQQLMKYESSRASRSPHHRARASAMASRGVTKSAITITNPNKPSEDETPPSPSLALAMAINHPSSTVPPSAEPLMRPAAPRPENTWTSLDMGGISIKSIPPSSGLFSFTFLTCLYLNHNALTSVPPEISKLRHLELLDLSGNNLSSVPVELGMMTSLKELYLFDNNLTTIPAEYGTLHRLKTLGLEGNPIDAQLKGLIQKDGTPALISFLRDTCPMPLPPPPRPVVQITPIESGMETFKVTSYNILCERAATTKMYGYTPAWALAWDYRKTRIIQEVTETKADILCLQEVDIGQYEDFFSRQLSDQGYEGVYGAKSRYKTMQDSDRRQVDGSAIFFKRDRYQLVENHLIEFNTIAMQRQDFKKTDDMFNRVLGKDHIAVVCLLEDMITGSRIIVSNTHLHWDAAYSDVKLVQTALLMEEVEKIAHAFAKYPPPPPDTPSANEEEPKPPPPTYSDGTKIPIIVCGDYNSMPSSGVYDFLSSGSLPATHPDFLSHTYGIYTSDGVRHKLGLKSAYTMLGPGGLPEEIMPMTNLTPGFRGVIDYIWYSAGNLTLNSVVGEIDKVYLEKVVGFPNTHFPSESVLSSAAFVSN</sequence>
<keyword evidence="26" id="KW-1185">Reference proteome</keyword>
<feature type="compositionally biased region" description="Polar residues" evidence="23">
    <location>
        <begin position="84"/>
        <end position="93"/>
    </location>
</feature>
<evidence type="ECO:0000256" key="17">
    <source>
        <dbReference type="ARBA" id="ARBA00023163"/>
    </source>
</evidence>
<keyword evidence="8" id="KW-0433">Leucine-rich repeat</keyword>
<feature type="compositionally biased region" description="Polar residues" evidence="23">
    <location>
        <begin position="1"/>
        <end position="10"/>
    </location>
</feature>
<evidence type="ECO:0000256" key="4">
    <source>
        <dbReference type="ARBA" id="ARBA00004496"/>
    </source>
</evidence>
<evidence type="ECO:0000256" key="15">
    <source>
        <dbReference type="ARBA" id="ARBA00022884"/>
    </source>
</evidence>
<dbReference type="PANTHER" id="PTHR12121:SF100">
    <property type="entry name" value="POLY(A)-SPECIFIC RIBONUCLEASE"/>
    <property type="match status" value="1"/>
</dbReference>
<proteinExistence type="inferred from homology"/>
<dbReference type="SUPFAM" id="SSF52058">
    <property type="entry name" value="L domain-like"/>
    <property type="match status" value="1"/>
</dbReference>
<evidence type="ECO:0000256" key="1">
    <source>
        <dbReference type="ARBA" id="ARBA00001663"/>
    </source>
</evidence>
<evidence type="ECO:0000256" key="2">
    <source>
        <dbReference type="ARBA" id="ARBA00001946"/>
    </source>
</evidence>
<dbReference type="Gene3D" id="3.60.10.10">
    <property type="entry name" value="Endonuclease/exonuclease/phosphatase"/>
    <property type="match status" value="1"/>
</dbReference>
<comment type="similarity">
    <text evidence="5">Belongs to the CCR4/nocturin family.</text>
</comment>
<comment type="caution">
    <text evidence="25">The sequence shown here is derived from an EMBL/GenBank/DDBJ whole genome shotgun (WGS) entry which is preliminary data.</text>
</comment>
<evidence type="ECO:0000256" key="13">
    <source>
        <dbReference type="ARBA" id="ARBA00022839"/>
    </source>
</evidence>
<keyword evidence="14" id="KW-0460">Magnesium</keyword>
<dbReference type="EC" id="3.1.13.4" evidence="6"/>
<evidence type="ECO:0000313" key="26">
    <source>
        <dbReference type="Proteomes" id="UP001219525"/>
    </source>
</evidence>
<reference evidence="25" key="1">
    <citation type="submission" date="2023-03" db="EMBL/GenBank/DDBJ databases">
        <title>Massive genome expansion in bonnet fungi (Mycena s.s.) driven by repeated elements and novel gene families across ecological guilds.</title>
        <authorList>
            <consortium name="Lawrence Berkeley National Laboratory"/>
            <person name="Harder C.B."/>
            <person name="Miyauchi S."/>
            <person name="Viragh M."/>
            <person name="Kuo A."/>
            <person name="Thoen E."/>
            <person name="Andreopoulos B."/>
            <person name="Lu D."/>
            <person name="Skrede I."/>
            <person name="Drula E."/>
            <person name="Henrissat B."/>
            <person name="Morin E."/>
            <person name="Kohler A."/>
            <person name="Barry K."/>
            <person name="LaButti K."/>
            <person name="Morin E."/>
            <person name="Salamov A."/>
            <person name="Lipzen A."/>
            <person name="Mereny Z."/>
            <person name="Hegedus B."/>
            <person name="Baldrian P."/>
            <person name="Stursova M."/>
            <person name="Weitz H."/>
            <person name="Taylor A."/>
            <person name="Grigoriev I.V."/>
            <person name="Nagy L.G."/>
            <person name="Martin F."/>
            <person name="Kauserud H."/>
        </authorList>
    </citation>
    <scope>NUCLEOTIDE SEQUENCE</scope>
    <source>
        <strain evidence="25">9144</strain>
    </source>
</reference>
<keyword evidence="11" id="KW-0677">Repeat</keyword>
<dbReference type="GO" id="GO:0046872">
    <property type="term" value="F:metal ion binding"/>
    <property type="evidence" value="ECO:0007669"/>
    <property type="project" value="UniProtKB-KW"/>
</dbReference>
<dbReference type="InterPro" id="IPR050410">
    <property type="entry name" value="CCR4/nocturin_mRNA_transcr"/>
</dbReference>
<evidence type="ECO:0000256" key="20">
    <source>
        <dbReference type="ARBA" id="ARBA00030493"/>
    </source>
</evidence>
<evidence type="ECO:0000256" key="7">
    <source>
        <dbReference type="ARBA" id="ARBA00022490"/>
    </source>
</evidence>
<evidence type="ECO:0000256" key="18">
    <source>
        <dbReference type="ARBA" id="ARBA00023242"/>
    </source>
</evidence>
<keyword evidence="17" id="KW-0804">Transcription</keyword>
<evidence type="ECO:0000256" key="10">
    <source>
        <dbReference type="ARBA" id="ARBA00022723"/>
    </source>
</evidence>
<evidence type="ECO:0000256" key="3">
    <source>
        <dbReference type="ARBA" id="ARBA00004123"/>
    </source>
</evidence>
<evidence type="ECO:0000256" key="11">
    <source>
        <dbReference type="ARBA" id="ARBA00022737"/>
    </source>
</evidence>
<evidence type="ECO:0000256" key="21">
    <source>
        <dbReference type="ARBA" id="ARBA00031469"/>
    </source>
</evidence>
<evidence type="ECO:0000259" key="24">
    <source>
        <dbReference type="Pfam" id="PF03372"/>
    </source>
</evidence>